<feature type="signal peptide" evidence="1">
    <location>
        <begin position="1"/>
        <end position="20"/>
    </location>
</feature>
<sequence>MQRAALLALLLLALPPAAAAGRAVEARASRLRSAPDVSAEVRAEAAQNLQIHDSFVSQERDDEVAEAQLKGRHDMSALSFGKWVVALDKDLKTSMLVQTSVNASSPEIKDPCGAISCAANLKCPGTFKVETLPGHCCPYCVNPDIKLESVITGATGSSGGKASVFCPNVWCFPTMCTKATVEPTTTSGACCTTCPA</sequence>
<organism evidence="2 3">
    <name type="scientific">Prorocentrum cordatum</name>
    <dbReference type="NCBI Taxonomy" id="2364126"/>
    <lineage>
        <taxon>Eukaryota</taxon>
        <taxon>Sar</taxon>
        <taxon>Alveolata</taxon>
        <taxon>Dinophyceae</taxon>
        <taxon>Prorocentrales</taxon>
        <taxon>Prorocentraceae</taxon>
        <taxon>Prorocentrum</taxon>
    </lineage>
</organism>
<keyword evidence="1" id="KW-0732">Signal</keyword>
<dbReference type="EMBL" id="CAUYUJ010005725">
    <property type="protein sequence ID" value="CAK0814742.1"/>
    <property type="molecule type" value="Genomic_DNA"/>
</dbReference>
<proteinExistence type="predicted"/>
<feature type="chain" id="PRO_5047399816" description="SREBP regulating gene protein" evidence="1">
    <location>
        <begin position="21"/>
        <end position="196"/>
    </location>
</feature>
<evidence type="ECO:0000256" key="1">
    <source>
        <dbReference type="SAM" id="SignalP"/>
    </source>
</evidence>
<reference evidence="2" key="1">
    <citation type="submission" date="2023-10" db="EMBL/GenBank/DDBJ databases">
        <authorList>
            <person name="Chen Y."/>
            <person name="Shah S."/>
            <person name="Dougan E. K."/>
            <person name="Thang M."/>
            <person name="Chan C."/>
        </authorList>
    </citation>
    <scope>NUCLEOTIDE SEQUENCE [LARGE SCALE GENOMIC DNA]</scope>
</reference>
<gene>
    <name evidence="2" type="ORF">PCOR1329_LOCUS18260</name>
</gene>
<name>A0ABN9RAC2_9DINO</name>
<accession>A0ABN9RAC2</accession>
<dbReference type="Proteomes" id="UP001189429">
    <property type="component" value="Unassembled WGS sequence"/>
</dbReference>
<keyword evidence="3" id="KW-1185">Reference proteome</keyword>
<evidence type="ECO:0000313" key="2">
    <source>
        <dbReference type="EMBL" id="CAK0814742.1"/>
    </source>
</evidence>
<comment type="caution">
    <text evidence="2">The sequence shown here is derived from an EMBL/GenBank/DDBJ whole genome shotgun (WGS) entry which is preliminary data.</text>
</comment>
<protein>
    <recommendedName>
        <fullName evidence="4">SREBP regulating gene protein</fullName>
    </recommendedName>
</protein>
<evidence type="ECO:0008006" key="4">
    <source>
        <dbReference type="Google" id="ProtNLM"/>
    </source>
</evidence>
<evidence type="ECO:0000313" key="3">
    <source>
        <dbReference type="Proteomes" id="UP001189429"/>
    </source>
</evidence>